<dbReference type="OrthoDB" id="7629596at2"/>
<evidence type="ECO:0008006" key="4">
    <source>
        <dbReference type="Google" id="ProtNLM"/>
    </source>
</evidence>
<accession>A0A545SLL0</accession>
<feature type="signal peptide" evidence="1">
    <location>
        <begin position="1"/>
        <end position="20"/>
    </location>
</feature>
<protein>
    <recommendedName>
        <fullName evidence="4">LPS-assembly lipoprotein</fullName>
    </recommendedName>
</protein>
<dbReference type="GO" id="GO:0019867">
    <property type="term" value="C:outer membrane"/>
    <property type="evidence" value="ECO:0007669"/>
    <property type="project" value="InterPro"/>
</dbReference>
<organism evidence="2 3">
    <name type="scientific">Aliiroseovarius halocynthiae</name>
    <dbReference type="NCBI Taxonomy" id="985055"/>
    <lineage>
        <taxon>Bacteria</taxon>
        <taxon>Pseudomonadati</taxon>
        <taxon>Pseudomonadota</taxon>
        <taxon>Alphaproteobacteria</taxon>
        <taxon>Rhodobacterales</taxon>
        <taxon>Paracoccaceae</taxon>
        <taxon>Aliiroseovarius</taxon>
    </lineage>
</organism>
<gene>
    <name evidence="2" type="ORF">FIL88_15310</name>
</gene>
<sequence>MSSFNRRLFLTSAIAGFALAGCGFTPVHGPGGSAEGLRGAVTIAAPNDENGYAFVKRMEERLGRNLTAPYSLAYTITTRTEGVGVTPRQEITRTQVLGAVEFTVTSVATGEVIEKGTVSNFTSYSTEGSTVSTAAVERDANRRLMVLLADQITTRFLATFSGWSE</sequence>
<dbReference type="PROSITE" id="PS51257">
    <property type="entry name" value="PROKAR_LIPOPROTEIN"/>
    <property type="match status" value="1"/>
</dbReference>
<dbReference type="RefSeq" id="WP_142854751.1">
    <property type="nucleotide sequence ID" value="NZ_FXWW01000009.1"/>
</dbReference>
<proteinExistence type="predicted"/>
<dbReference type="EMBL" id="VICH01000014">
    <property type="protein sequence ID" value="TQV65858.1"/>
    <property type="molecule type" value="Genomic_DNA"/>
</dbReference>
<keyword evidence="1" id="KW-0732">Signal</keyword>
<keyword evidence="3" id="KW-1185">Reference proteome</keyword>
<evidence type="ECO:0000256" key="1">
    <source>
        <dbReference type="SAM" id="SignalP"/>
    </source>
</evidence>
<dbReference type="GO" id="GO:0043165">
    <property type="term" value="P:Gram-negative-bacterium-type cell outer membrane assembly"/>
    <property type="evidence" value="ECO:0007669"/>
    <property type="project" value="InterPro"/>
</dbReference>
<reference evidence="2 3" key="1">
    <citation type="submission" date="2019-06" db="EMBL/GenBank/DDBJ databases">
        <title>A novel species of marine bacteria.</title>
        <authorList>
            <person name="Wang Y."/>
        </authorList>
    </citation>
    <scope>NUCLEOTIDE SEQUENCE [LARGE SCALE GENOMIC DNA]</scope>
    <source>
        <strain evidence="2 3">MA1-10</strain>
    </source>
</reference>
<evidence type="ECO:0000313" key="2">
    <source>
        <dbReference type="EMBL" id="TQV65858.1"/>
    </source>
</evidence>
<dbReference type="AlphaFoldDB" id="A0A545SLL0"/>
<feature type="chain" id="PRO_5021854539" description="LPS-assembly lipoprotein" evidence="1">
    <location>
        <begin position="21"/>
        <end position="165"/>
    </location>
</feature>
<dbReference type="Proteomes" id="UP000315816">
    <property type="component" value="Unassembled WGS sequence"/>
</dbReference>
<dbReference type="Gene3D" id="3.30.160.150">
    <property type="entry name" value="Lipoprotein like domain"/>
    <property type="match status" value="1"/>
</dbReference>
<dbReference type="InterPro" id="IPR007485">
    <property type="entry name" value="LPS_assembly_LptE"/>
</dbReference>
<comment type="caution">
    <text evidence="2">The sequence shown here is derived from an EMBL/GenBank/DDBJ whole genome shotgun (WGS) entry which is preliminary data.</text>
</comment>
<name>A0A545SLL0_9RHOB</name>
<dbReference type="Pfam" id="PF04390">
    <property type="entry name" value="LptE"/>
    <property type="match status" value="1"/>
</dbReference>
<evidence type="ECO:0000313" key="3">
    <source>
        <dbReference type="Proteomes" id="UP000315816"/>
    </source>
</evidence>